<sequence>MFDNSYSLSAANFAGIATSSACAVNITSSLIDWVVDTGASDHMTSNLSLLHDVKNLNKSIMVDLPDGSIKLVKTIGKVFLTSKITLNKVLYVQDFKQNLLSVGKLIENSNSCVTCHLHEYVVQDLSSKVLLGIGK</sequence>
<dbReference type="PANTHER" id="PTHR47592">
    <property type="entry name" value="PBF68 PROTEIN"/>
    <property type="match status" value="1"/>
</dbReference>
<name>A0AAW1M4U0_SAPOF</name>
<protein>
    <recommendedName>
        <fullName evidence="1">Retrovirus-related Pol polyprotein from transposon TNT 1-94-like beta-barrel domain-containing protein</fullName>
    </recommendedName>
</protein>
<evidence type="ECO:0000313" key="2">
    <source>
        <dbReference type="EMBL" id="KAK9741079.1"/>
    </source>
</evidence>
<dbReference type="Proteomes" id="UP001443914">
    <property type="component" value="Unassembled WGS sequence"/>
</dbReference>
<dbReference type="EMBL" id="JBDFQZ010000003">
    <property type="protein sequence ID" value="KAK9741079.1"/>
    <property type="molecule type" value="Genomic_DNA"/>
</dbReference>
<reference evidence="2" key="1">
    <citation type="submission" date="2024-03" db="EMBL/GenBank/DDBJ databases">
        <title>WGS assembly of Saponaria officinalis var. Norfolk2.</title>
        <authorList>
            <person name="Jenkins J."/>
            <person name="Shu S."/>
            <person name="Grimwood J."/>
            <person name="Barry K."/>
            <person name="Goodstein D."/>
            <person name="Schmutz J."/>
            <person name="Leebens-Mack J."/>
            <person name="Osbourn A."/>
        </authorList>
    </citation>
    <scope>NUCLEOTIDE SEQUENCE [LARGE SCALE GENOMIC DNA]</scope>
    <source>
        <strain evidence="2">JIC</strain>
    </source>
</reference>
<gene>
    <name evidence="2" type="ORF">RND81_03G079800</name>
</gene>
<organism evidence="2 3">
    <name type="scientific">Saponaria officinalis</name>
    <name type="common">Common soapwort</name>
    <name type="synonym">Lychnis saponaria</name>
    <dbReference type="NCBI Taxonomy" id="3572"/>
    <lineage>
        <taxon>Eukaryota</taxon>
        <taxon>Viridiplantae</taxon>
        <taxon>Streptophyta</taxon>
        <taxon>Embryophyta</taxon>
        <taxon>Tracheophyta</taxon>
        <taxon>Spermatophyta</taxon>
        <taxon>Magnoliopsida</taxon>
        <taxon>eudicotyledons</taxon>
        <taxon>Gunneridae</taxon>
        <taxon>Pentapetalae</taxon>
        <taxon>Caryophyllales</taxon>
        <taxon>Caryophyllaceae</taxon>
        <taxon>Caryophylleae</taxon>
        <taxon>Saponaria</taxon>
    </lineage>
</organism>
<dbReference type="AlphaFoldDB" id="A0AAW1M4U0"/>
<evidence type="ECO:0000313" key="3">
    <source>
        <dbReference type="Proteomes" id="UP001443914"/>
    </source>
</evidence>
<proteinExistence type="predicted"/>
<evidence type="ECO:0000259" key="1">
    <source>
        <dbReference type="Pfam" id="PF22936"/>
    </source>
</evidence>
<comment type="caution">
    <text evidence="2">The sequence shown here is derived from an EMBL/GenBank/DDBJ whole genome shotgun (WGS) entry which is preliminary data.</text>
</comment>
<dbReference type="Pfam" id="PF22936">
    <property type="entry name" value="Pol_BBD"/>
    <property type="match status" value="1"/>
</dbReference>
<dbReference type="PANTHER" id="PTHR47592:SF27">
    <property type="entry name" value="OS08G0421700 PROTEIN"/>
    <property type="match status" value="1"/>
</dbReference>
<accession>A0AAW1M4U0</accession>
<dbReference type="InterPro" id="IPR054722">
    <property type="entry name" value="PolX-like_BBD"/>
</dbReference>
<keyword evidence="3" id="KW-1185">Reference proteome</keyword>
<feature type="domain" description="Retrovirus-related Pol polyprotein from transposon TNT 1-94-like beta-barrel" evidence="1">
    <location>
        <begin position="33"/>
        <end position="108"/>
    </location>
</feature>